<dbReference type="FunFam" id="3.40.50.620:FF:000087">
    <property type="entry name" value="Leucine--tRNA ligase"/>
    <property type="match status" value="1"/>
</dbReference>
<feature type="domain" description="Methionyl/Leucyl tRNA synthetase" evidence="12">
    <location>
        <begin position="69"/>
        <end position="173"/>
    </location>
</feature>
<dbReference type="AlphaFoldDB" id="A0A3G8ZR41"/>
<evidence type="ECO:0000256" key="2">
    <source>
        <dbReference type="ARBA" id="ARBA00022490"/>
    </source>
</evidence>
<comment type="catalytic activity">
    <reaction evidence="8 9">
        <text>tRNA(Leu) + L-leucine + ATP = L-leucyl-tRNA(Leu) + AMP + diphosphate</text>
        <dbReference type="Rhea" id="RHEA:11688"/>
        <dbReference type="Rhea" id="RHEA-COMP:9613"/>
        <dbReference type="Rhea" id="RHEA-COMP:9622"/>
        <dbReference type="ChEBI" id="CHEBI:30616"/>
        <dbReference type="ChEBI" id="CHEBI:33019"/>
        <dbReference type="ChEBI" id="CHEBI:57427"/>
        <dbReference type="ChEBI" id="CHEBI:78442"/>
        <dbReference type="ChEBI" id="CHEBI:78494"/>
        <dbReference type="ChEBI" id="CHEBI:456215"/>
        <dbReference type="EC" id="6.1.1.4"/>
    </reaction>
</comment>
<gene>
    <name evidence="9" type="primary">leuS</name>
    <name evidence="14" type="ORF">EH165_15095</name>
</gene>
<dbReference type="CDD" id="cd07958">
    <property type="entry name" value="Anticodon_Ia_Leu_BEm"/>
    <property type="match status" value="1"/>
</dbReference>
<dbReference type="FunFam" id="3.40.50.620:FF:000060">
    <property type="entry name" value="Leucine--tRNA ligase"/>
    <property type="match status" value="1"/>
</dbReference>
<keyword evidence="5 9" id="KW-0067">ATP-binding</keyword>
<feature type="domain" description="Leucyl-tRNA synthetase editing" evidence="13">
    <location>
        <begin position="297"/>
        <end position="502"/>
    </location>
</feature>
<dbReference type="InterPro" id="IPR025709">
    <property type="entry name" value="Leu_tRNA-synth_edit"/>
</dbReference>
<proteinExistence type="inferred from homology"/>
<dbReference type="FunFam" id="1.10.730.10:FF:000011">
    <property type="entry name" value="Leucine--tRNA ligase chloroplastic/mitochondrial"/>
    <property type="match status" value="1"/>
</dbReference>
<dbReference type="HAMAP" id="MF_00049_B">
    <property type="entry name" value="Leu_tRNA_synth_B"/>
    <property type="match status" value="1"/>
</dbReference>
<protein>
    <recommendedName>
        <fullName evidence="9">Leucine--tRNA ligase</fullName>
        <ecNumber evidence="9">6.1.1.4</ecNumber>
    </recommendedName>
    <alternativeName>
        <fullName evidence="9">Leucyl-tRNA synthetase</fullName>
        <shortName evidence="9">LeuRS</shortName>
    </alternativeName>
</protein>
<dbReference type="InterPro" id="IPR015413">
    <property type="entry name" value="Methionyl/Leucyl_tRNA_Synth"/>
</dbReference>
<dbReference type="EC" id="6.1.1.4" evidence="9"/>
<evidence type="ECO:0000256" key="1">
    <source>
        <dbReference type="ARBA" id="ARBA00005594"/>
    </source>
</evidence>
<accession>A0A3G8ZR41</accession>
<evidence type="ECO:0000259" key="13">
    <source>
        <dbReference type="Pfam" id="PF13603"/>
    </source>
</evidence>
<evidence type="ECO:0000256" key="8">
    <source>
        <dbReference type="ARBA" id="ARBA00047469"/>
    </source>
</evidence>
<evidence type="ECO:0000256" key="4">
    <source>
        <dbReference type="ARBA" id="ARBA00022741"/>
    </source>
</evidence>
<dbReference type="NCBIfam" id="TIGR00396">
    <property type="entry name" value="leuS_bact"/>
    <property type="match status" value="1"/>
</dbReference>
<keyword evidence="6 9" id="KW-0648">Protein biosynthesis</keyword>
<reference evidence="14 15" key="1">
    <citation type="submission" date="2018-11" db="EMBL/GenBank/DDBJ databases">
        <authorList>
            <person name="Da X."/>
        </authorList>
    </citation>
    <scope>NUCLEOTIDE SEQUENCE [LARGE SCALE GENOMIC DNA]</scope>
    <source>
        <strain evidence="14 15">S14-144</strain>
    </source>
</reference>
<dbReference type="FunFam" id="3.90.740.10:FF:000017">
    <property type="entry name" value="Leucine--tRNA ligase"/>
    <property type="match status" value="1"/>
</dbReference>
<dbReference type="Pfam" id="PF08264">
    <property type="entry name" value="Anticodon_1"/>
    <property type="match status" value="1"/>
</dbReference>
<dbReference type="Pfam" id="PF09334">
    <property type="entry name" value="tRNA-synt_1g"/>
    <property type="match status" value="1"/>
</dbReference>
<dbReference type="GO" id="GO:0005829">
    <property type="term" value="C:cytosol"/>
    <property type="evidence" value="ECO:0007669"/>
    <property type="project" value="TreeGrafter"/>
</dbReference>
<dbReference type="GO" id="GO:0006429">
    <property type="term" value="P:leucyl-tRNA aminoacylation"/>
    <property type="evidence" value="ECO:0007669"/>
    <property type="project" value="UniProtKB-UniRule"/>
</dbReference>
<comment type="caution">
    <text evidence="9">Lacks conserved residue(s) required for the propagation of feature annotation.</text>
</comment>
<dbReference type="RefSeq" id="WP_124800171.1">
    <property type="nucleotide sequence ID" value="NZ_CP034170.1"/>
</dbReference>
<dbReference type="InterPro" id="IPR013155">
    <property type="entry name" value="M/V/L/I-tRNA-synth_anticd-bd"/>
</dbReference>
<dbReference type="Proteomes" id="UP000268084">
    <property type="component" value="Chromosome"/>
</dbReference>
<dbReference type="Gene3D" id="1.10.730.10">
    <property type="entry name" value="Isoleucyl-tRNA Synthetase, Domain 1"/>
    <property type="match status" value="2"/>
</dbReference>
<dbReference type="KEGG" id="nak:EH165_15095"/>
<evidence type="ECO:0000256" key="9">
    <source>
        <dbReference type="HAMAP-Rule" id="MF_00049"/>
    </source>
</evidence>
<name>A0A3G8ZR41_9ACTN</name>
<dbReference type="GO" id="GO:0002161">
    <property type="term" value="F:aminoacyl-tRNA deacylase activity"/>
    <property type="evidence" value="ECO:0007669"/>
    <property type="project" value="InterPro"/>
</dbReference>
<evidence type="ECO:0000313" key="14">
    <source>
        <dbReference type="EMBL" id="AZI59267.1"/>
    </source>
</evidence>
<comment type="subcellular location">
    <subcellularLocation>
        <location evidence="9">Cytoplasm</location>
    </subcellularLocation>
</comment>
<evidence type="ECO:0000256" key="5">
    <source>
        <dbReference type="ARBA" id="ARBA00022840"/>
    </source>
</evidence>
<dbReference type="Pfam" id="PF13603">
    <property type="entry name" value="tRNA-synt_1_2"/>
    <property type="match status" value="1"/>
</dbReference>
<sequence>MSTDTADTHAFEASPPQRYTAAFAGEIEAKWQDFWEQNHTFYAANPSGPLAAEDPTQIPGEKLYVLDMFPYPSGAGLHVGHPLGYIGTDVLGRFRRMTGANVLHTLGYDSFGLPAEQYAVKTGTHPRATTEANVARYREQLRRLGFGHDSRRSVATTDVEFYKWTQWIFLQLFDAFYDEKARKARPIAELVEEFAAGAREVPGGLDWASMDADDQQRVLAGFRLAYIGQAPVNWCPGLGTVLSNEEVTADGKSAIGNFPVFRRNLRQWMMRITAYCDRLIEDLDRLDWPESVKAMQRNWIGRSVGAQVAFAVTVPGSALPAENVIEVYTTRPDTLFGATYVVLAPEHPLVDSITAPAWPQEVNPRWTGGADSPASAVQAYREEAANKTDLDRQENKEKTGVFTGAYAVNPANGAQLPVFIADYVLMGYGTGAIMAVPAQDTRDYEFAVSFELPIVRTVQPPADHDDNEAYTGDGPAINSANDEISLNGMDVAAAKAVMTQWLQARGSGTPRTQYKLRDWLFSRQRYWGEPFPIVYAIDENGAVSDVPIALPESMLPLELPEVANYAPQSFDSLDANSTPTPPLGRATEWATVTLDLGDGPRPYRRELNVMPQWAGSCWYEMRYLDPTNTERFVDPGVEKYWMGPKETGADGVKDTGGVDLYVGGVEHAVLHLLYSRFWHKAMFDLGHVSSEEPFRKLFNQGYIQAFAYTDSRGVYVPAEEVVSEPDGTFTHDGALVQREYGKMGKSLNNVVTPDEMCAKYGADTFRLYEMGMGPLDISRPWQTQDAVGSQRYLQRLWRNIVSETDGSLVVTDDEPDLETLKLMHKTIDGVRSDLTGMLFNTAIAKLIVLNNHLTKSTAPTPRLVAEALVLMTAPLAPHIAEELWERLGHNGSLARGPFPEVDASYLVEDTFEYPIQIKGKVRSRVTVPANATIAEVEQAALADPKIVEELAGAAPRKVVVIGGKMVSIVP</sequence>
<evidence type="ECO:0000259" key="11">
    <source>
        <dbReference type="Pfam" id="PF08264"/>
    </source>
</evidence>
<dbReference type="InterPro" id="IPR014729">
    <property type="entry name" value="Rossmann-like_a/b/a_fold"/>
</dbReference>
<dbReference type="InterPro" id="IPR009080">
    <property type="entry name" value="tRNAsynth_Ia_anticodon-bd"/>
</dbReference>
<dbReference type="EMBL" id="CP034170">
    <property type="protein sequence ID" value="AZI59267.1"/>
    <property type="molecule type" value="Genomic_DNA"/>
</dbReference>
<dbReference type="PRINTS" id="PR00985">
    <property type="entry name" value="TRNASYNTHLEU"/>
</dbReference>
<evidence type="ECO:0000256" key="3">
    <source>
        <dbReference type="ARBA" id="ARBA00022598"/>
    </source>
</evidence>
<dbReference type="InterPro" id="IPR002302">
    <property type="entry name" value="Leu-tRNA-ligase"/>
</dbReference>
<dbReference type="PROSITE" id="PS00178">
    <property type="entry name" value="AA_TRNA_LIGASE_I"/>
    <property type="match status" value="1"/>
</dbReference>
<keyword evidence="2 9" id="KW-0963">Cytoplasm</keyword>
<dbReference type="PANTHER" id="PTHR43740:SF2">
    <property type="entry name" value="LEUCINE--TRNA LIGASE, MITOCHONDRIAL"/>
    <property type="match status" value="1"/>
</dbReference>
<reference evidence="14 15" key="2">
    <citation type="submission" date="2018-12" db="EMBL/GenBank/DDBJ databases">
        <title>Nakamurella antarcticus sp. nov., isolated from Antarctica South Shetland Islands soil.</title>
        <authorList>
            <person name="Peng F."/>
        </authorList>
    </citation>
    <scope>NUCLEOTIDE SEQUENCE [LARGE SCALE GENOMIC DNA]</scope>
    <source>
        <strain evidence="14 15">S14-144</strain>
    </source>
</reference>
<dbReference type="SUPFAM" id="SSF50677">
    <property type="entry name" value="ValRS/IleRS/LeuRS editing domain"/>
    <property type="match status" value="1"/>
</dbReference>
<feature type="domain" description="Methionyl/Valyl/Leucyl/Isoleucyl-tRNA synthetase anticodon-binding" evidence="11">
    <location>
        <begin position="819"/>
        <end position="935"/>
    </location>
</feature>
<dbReference type="Gene3D" id="3.40.50.620">
    <property type="entry name" value="HUPs"/>
    <property type="match status" value="2"/>
</dbReference>
<evidence type="ECO:0000256" key="10">
    <source>
        <dbReference type="RuleBase" id="RU363039"/>
    </source>
</evidence>
<dbReference type="Gene3D" id="3.90.740.10">
    <property type="entry name" value="Valyl/Leucyl/Isoleucyl-tRNA synthetase, editing domain"/>
    <property type="match status" value="1"/>
</dbReference>
<keyword evidence="7 9" id="KW-0030">Aminoacyl-tRNA synthetase</keyword>
<dbReference type="OrthoDB" id="9810365at2"/>
<evidence type="ECO:0000256" key="7">
    <source>
        <dbReference type="ARBA" id="ARBA00023146"/>
    </source>
</evidence>
<evidence type="ECO:0000313" key="15">
    <source>
        <dbReference type="Proteomes" id="UP000268084"/>
    </source>
</evidence>
<dbReference type="InterPro" id="IPR001412">
    <property type="entry name" value="aa-tRNA-synth_I_CS"/>
</dbReference>
<evidence type="ECO:0000259" key="12">
    <source>
        <dbReference type="Pfam" id="PF09334"/>
    </source>
</evidence>
<evidence type="ECO:0000256" key="6">
    <source>
        <dbReference type="ARBA" id="ARBA00022917"/>
    </source>
</evidence>
<dbReference type="InterPro" id="IPR009008">
    <property type="entry name" value="Val/Leu/Ile-tRNA-synth_edit"/>
</dbReference>
<keyword evidence="3 9" id="KW-0436">Ligase</keyword>
<dbReference type="GO" id="GO:0004823">
    <property type="term" value="F:leucine-tRNA ligase activity"/>
    <property type="evidence" value="ECO:0007669"/>
    <property type="project" value="UniProtKB-UniRule"/>
</dbReference>
<feature type="binding site" evidence="9">
    <location>
        <position position="745"/>
    </location>
    <ligand>
        <name>ATP</name>
        <dbReference type="ChEBI" id="CHEBI:30616"/>
    </ligand>
</feature>
<dbReference type="PANTHER" id="PTHR43740">
    <property type="entry name" value="LEUCYL-TRNA SYNTHETASE"/>
    <property type="match status" value="1"/>
</dbReference>
<feature type="short sequence motif" description="'KMSKS' region" evidence="9">
    <location>
        <begin position="742"/>
        <end position="746"/>
    </location>
</feature>
<dbReference type="GO" id="GO:0005524">
    <property type="term" value="F:ATP binding"/>
    <property type="evidence" value="ECO:0007669"/>
    <property type="project" value="UniProtKB-UniRule"/>
</dbReference>
<keyword evidence="15" id="KW-1185">Reference proteome</keyword>
<organism evidence="14 15">
    <name type="scientific">Nakamurella antarctica</name>
    <dbReference type="NCBI Taxonomy" id="1902245"/>
    <lineage>
        <taxon>Bacteria</taxon>
        <taxon>Bacillati</taxon>
        <taxon>Actinomycetota</taxon>
        <taxon>Actinomycetes</taxon>
        <taxon>Nakamurellales</taxon>
        <taxon>Nakamurellaceae</taxon>
        <taxon>Nakamurella</taxon>
    </lineage>
</organism>
<dbReference type="SUPFAM" id="SSF52374">
    <property type="entry name" value="Nucleotidylyl transferase"/>
    <property type="match status" value="1"/>
</dbReference>
<keyword evidence="4 9" id="KW-0547">Nucleotide-binding</keyword>
<comment type="similarity">
    <text evidence="1 9 10">Belongs to the class-I aminoacyl-tRNA synthetase family.</text>
</comment>
<dbReference type="SUPFAM" id="SSF47323">
    <property type="entry name" value="Anticodon-binding domain of a subclass of class I aminoacyl-tRNA synthetases"/>
    <property type="match status" value="1"/>
</dbReference>